<accession>A0A1G2A757</accession>
<sequence>MMEINGQRIEWKFTGFDLPAADLRTLRLNECEVTVDRSGDVKQVVGPTDRLPISKDEISILMNKIEGGQFPLSEREEAIMPMTLMMLKGVPEEIVEVLFRRPLI</sequence>
<protein>
    <submittedName>
        <fullName evidence="1">Uncharacterized protein</fullName>
    </submittedName>
</protein>
<gene>
    <name evidence="1" type="ORF">A3H61_00805</name>
</gene>
<organism evidence="1 2">
    <name type="scientific">Candidatus Jacksonbacteria bacterium RIFCSPLOWO2_02_FULL_44_20</name>
    <dbReference type="NCBI Taxonomy" id="1798460"/>
    <lineage>
        <taxon>Bacteria</taxon>
        <taxon>Candidatus Jacksoniibacteriota</taxon>
    </lineage>
</organism>
<proteinExistence type="predicted"/>
<comment type="caution">
    <text evidence="1">The sequence shown here is derived from an EMBL/GenBank/DDBJ whole genome shotgun (WGS) entry which is preliminary data.</text>
</comment>
<name>A0A1G2A757_9BACT</name>
<dbReference type="AlphaFoldDB" id="A0A1G2A757"/>
<dbReference type="EMBL" id="MHJU01000038">
    <property type="protein sequence ID" value="OGY72306.1"/>
    <property type="molecule type" value="Genomic_DNA"/>
</dbReference>
<reference evidence="1 2" key="1">
    <citation type="journal article" date="2016" name="Nat. Commun.">
        <title>Thousands of microbial genomes shed light on interconnected biogeochemical processes in an aquifer system.</title>
        <authorList>
            <person name="Anantharaman K."/>
            <person name="Brown C.T."/>
            <person name="Hug L.A."/>
            <person name="Sharon I."/>
            <person name="Castelle C.J."/>
            <person name="Probst A.J."/>
            <person name="Thomas B.C."/>
            <person name="Singh A."/>
            <person name="Wilkins M.J."/>
            <person name="Karaoz U."/>
            <person name="Brodie E.L."/>
            <person name="Williams K.H."/>
            <person name="Hubbard S.S."/>
            <person name="Banfield J.F."/>
        </authorList>
    </citation>
    <scope>NUCLEOTIDE SEQUENCE [LARGE SCALE GENOMIC DNA]</scope>
</reference>
<dbReference type="Proteomes" id="UP000178315">
    <property type="component" value="Unassembled WGS sequence"/>
</dbReference>
<evidence type="ECO:0000313" key="1">
    <source>
        <dbReference type="EMBL" id="OGY72306.1"/>
    </source>
</evidence>
<evidence type="ECO:0000313" key="2">
    <source>
        <dbReference type="Proteomes" id="UP000178315"/>
    </source>
</evidence>